<protein>
    <submittedName>
        <fullName evidence="1">Uncharacterized protein</fullName>
    </submittedName>
</protein>
<keyword evidence="2" id="KW-1185">Reference proteome</keyword>
<sequence>MPAVIVSHIYNEVFSVAELYKHPTICTPDLCDKYPDAKTFDPVYKTLGRECFL</sequence>
<comment type="caution">
    <text evidence="1">The sequence shown here is derived from an EMBL/GenBank/DDBJ whole genome shotgun (WGS) entry which is preliminary data.</text>
</comment>
<evidence type="ECO:0000313" key="1">
    <source>
        <dbReference type="EMBL" id="ROR98896.1"/>
    </source>
</evidence>
<dbReference type="AlphaFoldDB" id="A0A3N2DGH1"/>
<gene>
    <name evidence="1" type="ORF">EDC56_3134</name>
</gene>
<dbReference type="EMBL" id="RKHR01000006">
    <property type="protein sequence ID" value="ROR98896.1"/>
    <property type="molecule type" value="Genomic_DNA"/>
</dbReference>
<dbReference type="RefSeq" id="WP_162844207.1">
    <property type="nucleotide sequence ID" value="NZ_RKHR01000006.1"/>
</dbReference>
<name>A0A3N2DGH1_9GAMM</name>
<proteinExistence type="predicted"/>
<organism evidence="1 2">
    <name type="scientific">Sinobacterium caligoides</name>
    <dbReference type="NCBI Taxonomy" id="933926"/>
    <lineage>
        <taxon>Bacteria</taxon>
        <taxon>Pseudomonadati</taxon>
        <taxon>Pseudomonadota</taxon>
        <taxon>Gammaproteobacteria</taxon>
        <taxon>Cellvibrionales</taxon>
        <taxon>Spongiibacteraceae</taxon>
        <taxon>Sinobacterium</taxon>
    </lineage>
</organism>
<evidence type="ECO:0000313" key="2">
    <source>
        <dbReference type="Proteomes" id="UP000275394"/>
    </source>
</evidence>
<dbReference type="Proteomes" id="UP000275394">
    <property type="component" value="Unassembled WGS sequence"/>
</dbReference>
<accession>A0A3N2DGH1</accession>
<reference evidence="1 2" key="1">
    <citation type="submission" date="2018-11" db="EMBL/GenBank/DDBJ databases">
        <title>Genomic Encyclopedia of Type Strains, Phase IV (KMG-IV): sequencing the most valuable type-strain genomes for metagenomic binning, comparative biology and taxonomic classification.</title>
        <authorList>
            <person name="Goeker M."/>
        </authorList>
    </citation>
    <scope>NUCLEOTIDE SEQUENCE [LARGE SCALE GENOMIC DNA]</scope>
    <source>
        <strain evidence="1 2">DSM 100316</strain>
    </source>
</reference>